<feature type="transmembrane region" description="Helical" evidence="1">
    <location>
        <begin position="30"/>
        <end position="50"/>
    </location>
</feature>
<accession>A0ABU0JTL9</accession>
<evidence type="ECO:0000313" key="3">
    <source>
        <dbReference type="Proteomes" id="UP001224418"/>
    </source>
</evidence>
<dbReference type="InterPro" id="IPR012651">
    <property type="entry name" value="Thia_Transptr_ThiT"/>
</dbReference>
<feature type="transmembrane region" description="Helical" evidence="1">
    <location>
        <begin position="96"/>
        <end position="115"/>
    </location>
</feature>
<sequence length="193" mass="20806">MINIIGLIISIGLLGIYIINLIKYKFTTNMIVKIGVISSLSFVLYLIHFIRYPQGGGITLFSMLPVMILSILYGNIPGVTGGLIFGLLKLLNGAVIVHPLQFLLDYILGTMALGVAGTFGKDKKYNIILGSLFATGLSLLSSVISGVLFFGQYAPKGMNVWLYSIIYNGSSAGVEAVLTTILIAIIPIKKFIK</sequence>
<proteinExistence type="predicted"/>
<dbReference type="Gene3D" id="1.10.1760.20">
    <property type="match status" value="1"/>
</dbReference>
<dbReference type="RefSeq" id="WP_307356439.1">
    <property type="nucleotide sequence ID" value="NZ_BAAACJ010000007.1"/>
</dbReference>
<keyword evidence="1" id="KW-1133">Transmembrane helix</keyword>
<keyword evidence="1" id="KW-0472">Membrane</keyword>
<feature type="transmembrane region" description="Helical" evidence="1">
    <location>
        <begin position="165"/>
        <end position="188"/>
    </location>
</feature>
<dbReference type="EMBL" id="JAUSWN010000019">
    <property type="protein sequence ID" value="MDQ0480451.1"/>
    <property type="molecule type" value="Genomic_DNA"/>
</dbReference>
<dbReference type="Pfam" id="PF09515">
    <property type="entry name" value="Thia_YuaJ"/>
    <property type="match status" value="1"/>
</dbReference>
<dbReference type="Proteomes" id="UP001224418">
    <property type="component" value="Unassembled WGS sequence"/>
</dbReference>
<evidence type="ECO:0000256" key="1">
    <source>
        <dbReference type="SAM" id="Phobius"/>
    </source>
</evidence>
<reference evidence="2 3" key="1">
    <citation type="submission" date="2023-07" db="EMBL/GenBank/DDBJ databases">
        <title>Genomic Encyclopedia of Type Strains, Phase IV (KMG-IV): sequencing the most valuable type-strain genomes for metagenomic binning, comparative biology and taxonomic classification.</title>
        <authorList>
            <person name="Goeker M."/>
        </authorList>
    </citation>
    <scope>NUCLEOTIDE SEQUENCE [LARGE SCALE GENOMIC DNA]</scope>
    <source>
        <strain evidence="2 3">DSM 1400</strain>
    </source>
</reference>
<dbReference type="NCBIfam" id="TIGR02357">
    <property type="entry name" value="ECF_ThiT_YuaJ"/>
    <property type="match status" value="1"/>
</dbReference>
<gene>
    <name evidence="2" type="ORF">QOZ93_002199</name>
</gene>
<keyword evidence="1" id="KW-0812">Transmembrane</keyword>
<keyword evidence="3" id="KW-1185">Reference proteome</keyword>
<evidence type="ECO:0000313" key="2">
    <source>
        <dbReference type="EMBL" id="MDQ0480451.1"/>
    </source>
</evidence>
<protein>
    <submittedName>
        <fullName evidence="2">Thiamine transporter</fullName>
    </submittedName>
</protein>
<comment type="caution">
    <text evidence="2">The sequence shown here is derived from an EMBL/GenBank/DDBJ whole genome shotgun (WGS) entry which is preliminary data.</text>
</comment>
<name>A0ABU0JTL9_HATLI</name>
<organism evidence="2 3">
    <name type="scientific">Hathewaya limosa</name>
    <name type="common">Clostridium limosum</name>
    <dbReference type="NCBI Taxonomy" id="1536"/>
    <lineage>
        <taxon>Bacteria</taxon>
        <taxon>Bacillati</taxon>
        <taxon>Bacillota</taxon>
        <taxon>Clostridia</taxon>
        <taxon>Eubacteriales</taxon>
        <taxon>Clostridiaceae</taxon>
        <taxon>Hathewaya</taxon>
    </lineage>
</organism>
<feature type="transmembrane region" description="Helical" evidence="1">
    <location>
        <begin position="127"/>
        <end position="153"/>
    </location>
</feature>
<feature type="transmembrane region" description="Helical" evidence="1">
    <location>
        <begin position="7"/>
        <end position="24"/>
    </location>
</feature>